<dbReference type="Ensembl" id="ENSPLOT00000011196.1">
    <property type="protein sequence ID" value="ENSPLOP00000010105.1"/>
    <property type="gene ID" value="ENSPLOG00000007453.1"/>
</dbReference>
<organism evidence="2 3">
    <name type="scientific">Panthera leo</name>
    <name type="common">Lion</name>
    <dbReference type="NCBI Taxonomy" id="9689"/>
    <lineage>
        <taxon>Eukaryota</taxon>
        <taxon>Metazoa</taxon>
        <taxon>Chordata</taxon>
        <taxon>Craniata</taxon>
        <taxon>Vertebrata</taxon>
        <taxon>Euteleostomi</taxon>
        <taxon>Mammalia</taxon>
        <taxon>Eutheria</taxon>
        <taxon>Laurasiatheria</taxon>
        <taxon>Carnivora</taxon>
        <taxon>Feliformia</taxon>
        <taxon>Felidae</taxon>
        <taxon>Pantherinae</taxon>
        <taxon>Panthera</taxon>
    </lineage>
</organism>
<reference evidence="2" key="1">
    <citation type="journal article" date="2019" name="bioRxiv">
        <title>Long live the king: chromosome-level assembly of the lion (Panthera leo) using linked-read, Hi-C, and long read data.</title>
        <authorList>
            <person name="Armstrong E.E."/>
            <person name="Taylor R.W."/>
            <person name="Miller D.E."/>
            <person name="Kaelin C."/>
            <person name="Barsh G."/>
            <person name="Hadly E.A."/>
            <person name="Petrov D."/>
        </authorList>
    </citation>
    <scope>NUCLEOTIDE SEQUENCE [LARGE SCALE GENOMIC DNA]</scope>
</reference>
<name>A0A8C8WYD6_PANLE</name>
<dbReference type="GeneTree" id="ENSGT01050000246015"/>
<proteinExistence type="predicted"/>
<evidence type="ECO:0000256" key="1">
    <source>
        <dbReference type="SAM" id="SignalP"/>
    </source>
</evidence>
<feature type="signal peptide" evidence="1">
    <location>
        <begin position="1"/>
        <end position="22"/>
    </location>
</feature>
<reference evidence="2" key="3">
    <citation type="submission" date="2025-09" db="UniProtKB">
        <authorList>
            <consortium name="Ensembl"/>
        </authorList>
    </citation>
    <scope>IDENTIFICATION</scope>
</reference>
<keyword evidence="1" id="KW-0732">Signal</keyword>
<dbReference type="AlphaFoldDB" id="A0A8C8WYD6"/>
<accession>A0A8C8WYD6</accession>
<keyword evidence="3" id="KW-1185">Reference proteome</keyword>
<dbReference type="OMA" id="CIRLCIN"/>
<evidence type="ECO:0008006" key="4">
    <source>
        <dbReference type="Google" id="ProtNLM"/>
    </source>
</evidence>
<evidence type="ECO:0000313" key="3">
    <source>
        <dbReference type="Proteomes" id="UP000694399"/>
    </source>
</evidence>
<protein>
    <recommendedName>
        <fullName evidence="4">Secreted protein</fullName>
    </recommendedName>
</protein>
<dbReference type="Proteomes" id="UP000694399">
    <property type="component" value="Chromosome E3"/>
</dbReference>
<sequence length="61" mass="6862">VASVLFCFCFVLFLEWPPRLTANGFTLETDISTMIQSCNLGAKDLKRSPVNFFCIRLCING</sequence>
<feature type="chain" id="PRO_5034314921" description="Secreted protein" evidence="1">
    <location>
        <begin position="23"/>
        <end position="61"/>
    </location>
</feature>
<evidence type="ECO:0000313" key="2">
    <source>
        <dbReference type="Ensembl" id="ENSPLOP00000010105.1"/>
    </source>
</evidence>
<reference evidence="2" key="2">
    <citation type="submission" date="2025-08" db="UniProtKB">
        <authorList>
            <consortium name="Ensembl"/>
        </authorList>
    </citation>
    <scope>IDENTIFICATION</scope>
</reference>